<feature type="transmembrane region" description="Helical" evidence="3">
    <location>
        <begin position="296"/>
        <end position="314"/>
    </location>
</feature>
<feature type="transmembrane region" description="Helical" evidence="3">
    <location>
        <begin position="207"/>
        <end position="228"/>
    </location>
</feature>
<comment type="similarity">
    <text evidence="2">Belongs to the EamA transporter family.</text>
</comment>
<keyword evidence="3" id="KW-0472">Membrane</keyword>
<feature type="transmembrane region" description="Helical" evidence="3">
    <location>
        <begin position="84"/>
        <end position="106"/>
    </location>
</feature>
<dbReference type="AlphaFoldDB" id="A0A1Y0ISZ6"/>
<evidence type="ECO:0000259" key="4">
    <source>
        <dbReference type="Pfam" id="PF00892"/>
    </source>
</evidence>
<feature type="transmembrane region" description="Helical" evidence="3">
    <location>
        <begin position="272"/>
        <end position="290"/>
    </location>
</feature>
<feature type="domain" description="EamA" evidence="4">
    <location>
        <begin position="172"/>
        <end position="306"/>
    </location>
</feature>
<dbReference type="InterPro" id="IPR037185">
    <property type="entry name" value="EmrE-like"/>
</dbReference>
<evidence type="ECO:0000256" key="2">
    <source>
        <dbReference type="ARBA" id="ARBA00007362"/>
    </source>
</evidence>
<evidence type="ECO:0000256" key="3">
    <source>
        <dbReference type="SAM" id="Phobius"/>
    </source>
</evidence>
<organism evidence="5 6">
    <name type="scientific">Tumebacillus avium</name>
    <dbReference type="NCBI Taxonomy" id="1903704"/>
    <lineage>
        <taxon>Bacteria</taxon>
        <taxon>Bacillati</taxon>
        <taxon>Bacillota</taxon>
        <taxon>Bacilli</taxon>
        <taxon>Bacillales</taxon>
        <taxon>Alicyclobacillaceae</taxon>
        <taxon>Tumebacillus</taxon>
    </lineage>
</organism>
<evidence type="ECO:0000313" key="5">
    <source>
        <dbReference type="EMBL" id="ARU63762.1"/>
    </source>
</evidence>
<feature type="transmembrane region" description="Helical" evidence="3">
    <location>
        <begin position="240"/>
        <end position="260"/>
    </location>
</feature>
<feature type="transmembrane region" description="Helical" evidence="3">
    <location>
        <begin position="175"/>
        <end position="195"/>
    </location>
</feature>
<comment type="subcellular location">
    <subcellularLocation>
        <location evidence="1">Endomembrane system</location>
        <topology evidence="1">Multi-pass membrane protein</topology>
    </subcellularLocation>
</comment>
<feature type="transmembrane region" description="Helical" evidence="3">
    <location>
        <begin position="145"/>
        <end position="163"/>
    </location>
</feature>
<dbReference type="Pfam" id="PF00892">
    <property type="entry name" value="EamA"/>
    <property type="match status" value="2"/>
</dbReference>
<keyword evidence="3" id="KW-1133">Transmembrane helix</keyword>
<feature type="transmembrane region" description="Helical" evidence="3">
    <location>
        <begin position="112"/>
        <end position="133"/>
    </location>
</feature>
<keyword evidence="6" id="KW-1185">Reference proteome</keyword>
<evidence type="ECO:0000313" key="6">
    <source>
        <dbReference type="Proteomes" id="UP000195437"/>
    </source>
</evidence>
<dbReference type="GO" id="GO:0016020">
    <property type="term" value="C:membrane"/>
    <property type="evidence" value="ECO:0007669"/>
    <property type="project" value="InterPro"/>
</dbReference>
<feature type="transmembrane region" description="Helical" evidence="3">
    <location>
        <begin position="17"/>
        <end position="35"/>
    </location>
</feature>
<dbReference type="InterPro" id="IPR000620">
    <property type="entry name" value="EamA_dom"/>
</dbReference>
<reference evidence="6" key="1">
    <citation type="submission" date="2017-05" db="EMBL/GenBank/DDBJ databases">
        <authorList>
            <person name="Sung H."/>
        </authorList>
    </citation>
    <scope>NUCLEOTIDE SEQUENCE [LARGE SCALE GENOMIC DNA]</scope>
    <source>
        <strain evidence="6">AR23208</strain>
    </source>
</reference>
<dbReference type="RefSeq" id="WP_087459094.1">
    <property type="nucleotide sequence ID" value="NZ_CP021434.1"/>
</dbReference>
<keyword evidence="3" id="KW-0812">Transmembrane</keyword>
<evidence type="ECO:0000256" key="1">
    <source>
        <dbReference type="ARBA" id="ARBA00004127"/>
    </source>
</evidence>
<name>A0A1Y0ISZ6_9BACL</name>
<dbReference type="PANTHER" id="PTHR22911:SF133">
    <property type="entry name" value="MEMBRANE PROTEIN"/>
    <property type="match status" value="1"/>
</dbReference>
<protein>
    <recommendedName>
        <fullName evidence="4">EamA domain-containing protein</fullName>
    </recommendedName>
</protein>
<dbReference type="PANTHER" id="PTHR22911">
    <property type="entry name" value="ACYL-MALONYL CONDENSING ENZYME-RELATED"/>
    <property type="match status" value="1"/>
</dbReference>
<dbReference type="OrthoDB" id="6212796at2"/>
<dbReference type="SUPFAM" id="SSF103481">
    <property type="entry name" value="Multidrug resistance efflux transporter EmrE"/>
    <property type="match status" value="2"/>
</dbReference>
<proteinExistence type="inferred from homology"/>
<dbReference type="Proteomes" id="UP000195437">
    <property type="component" value="Chromosome"/>
</dbReference>
<dbReference type="KEGG" id="tum:CBW65_02790"/>
<gene>
    <name evidence="5" type="ORF">CBW65_02790</name>
</gene>
<accession>A0A1Y0ISZ6</accession>
<sequence>MPNRTFSPALKPTAPPVLFRQGGVWLVALGAALWGMDSLLRVPLMGAFTSTEIVLLEHLLLLVFAVPAVWIGRRQFQGLSLRHLGAILFISWGGSGLATVLFTMGFQYGHPSVVLLLQKLQPLFVLLAARWLLQEHLPKGFGLHLLVALGGTYLLTFGLQAPFLGVSGGQVTGSLLSIGAAILWGGSTVMGRYLLTRAKMSFETLTGARFLFAVPLLFGMAAMSGSSFSNMWSGALHPEYLSVFLLLALLPGLLSLLLYYRGLSTTPASAATLAELSFPAMGVLLNWVFLDKGITVTQAVGFALIWWVVFRLSMRR</sequence>
<dbReference type="EMBL" id="CP021434">
    <property type="protein sequence ID" value="ARU63762.1"/>
    <property type="molecule type" value="Genomic_DNA"/>
</dbReference>
<feature type="domain" description="EamA" evidence="4">
    <location>
        <begin position="23"/>
        <end position="156"/>
    </location>
</feature>
<feature type="transmembrane region" description="Helical" evidence="3">
    <location>
        <begin position="55"/>
        <end position="72"/>
    </location>
</feature>